<keyword evidence="3" id="KW-1185">Reference proteome</keyword>
<reference evidence="2 3" key="1">
    <citation type="journal article" date="2016" name="Mol. Biol. Evol.">
        <title>Comparative Genomics of Early-Diverging Mushroom-Forming Fungi Provides Insights into the Origins of Lignocellulose Decay Capabilities.</title>
        <authorList>
            <person name="Nagy L.G."/>
            <person name="Riley R."/>
            <person name="Tritt A."/>
            <person name="Adam C."/>
            <person name="Daum C."/>
            <person name="Floudas D."/>
            <person name="Sun H."/>
            <person name="Yadav J.S."/>
            <person name="Pangilinan J."/>
            <person name="Larsson K.H."/>
            <person name="Matsuura K."/>
            <person name="Barry K."/>
            <person name="Labutti K."/>
            <person name="Kuo R."/>
            <person name="Ohm R.A."/>
            <person name="Bhattacharya S.S."/>
            <person name="Shirouzu T."/>
            <person name="Yoshinaga Y."/>
            <person name="Martin F.M."/>
            <person name="Grigoriev I.V."/>
            <person name="Hibbett D.S."/>
        </authorList>
    </citation>
    <scope>NUCLEOTIDE SEQUENCE [LARGE SCALE GENOMIC DNA]</scope>
    <source>
        <strain evidence="2 3">HHB12029</strain>
    </source>
</reference>
<evidence type="ECO:0000256" key="1">
    <source>
        <dbReference type="SAM" id="MobiDB-lite"/>
    </source>
</evidence>
<accession>A0A165BYY8</accession>
<dbReference type="OrthoDB" id="3048541at2759"/>
<dbReference type="AlphaFoldDB" id="A0A165BYY8"/>
<feature type="region of interest" description="Disordered" evidence="1">
    <location>
        <begin position="1215"/>
        <end position="1256"/>
    </location>
</feature>
<name>A0A165BYY8_EXIGL</name>
<dbReference type="Proteomes" id="UP000077266">
    <property type="component" value="Unassembled WGS sequence"/>
</dbReference>
<evidence type="ECO:0000313" key="3">
    <source>
        <dbReference type="Proteomes" id="UP000077266"/>
    </source>
</evidence>
<sequence length="1256" mass="139310">MSANQAKAALRRTAAVTKRLRSQLHAAKRSKRRWQRRAREQDEIMIFLAKRDVPRLRWVLATALKRGTTPTRLLSHLVRAADGTYRARGYSQRELDVSCLAAELGGPRLLYALGRSHGFLSKRTVRKHMFIPRLLPSIAVPTKLEIDTNIASFLDIEVTPTPLPLDPDVSTCLPGHIMMIDGVAIEPRAGYCSRRNHAVGLSRETAGRVDTEVSSLEKVEAMRTALQEQRVRFGSEATVVAVAPYADTEHYAPIPIAVSPSDKSEDAEELLLWLQTAVSCWKLHPYAAAIRGPIWSIATDGDATFRKAKHMLCTAGTITESSELWSSLSTLRGFNLKVSADGETTWTCDPKHIFKRFATLLRSPHGIMLFDVNLRPTDIVAHLTASGKLSTDTAVQLLDPADKQNVPKAVALMQHLHDIAAETERSSSTATSVPTLDVRQRRISAFSEILWLFVRPFITPEMTLAEQLESLSAFSHSIAILQLKHGSSCLTGALYADTQATIKNIFVVVARLKRINPQYKLFLLLEGTDRLEQVFSETRTLDHARNFDTVQLSYKLSSGFLIHAIFQRNPDLDRGHRRLKLTNCMGIDHMNPKSWLGDVCVENVDLHAVWNSGREQAVEHLTAEFGDTAAALATQLSENFSRPDYDVLRPDGHYVGVSGPTPEDERSERVEPTVTPHIPRAAVPVDAATVPVSGNAIEPSTCDEVSELDQPDDARLDLPPSTEDCLPDGIDFDDLFPDTLPHGDDSPPPVLSTEPVVSGTLQFPKTLDDGKGGQIWKSALLSTLSADRTRTVTVRTLRAQGITLEDLRRKSQLTRFDEPAVPDDGSVKTGNIMGFLARVGTSYALALLEISEFVLPSGARKLSLSREQFESSTADPHTKAIGQVLQLREAQDPSDSDVWLWTRRYISQDGDSDARSTLARFSFEVPTAFLHAVTPELVEEEQEASTTPSGLPSSPPPSPPSTLITWSFSTAHLDDVLEEAWQALDPESEDILLNLNALPTVKNTTDLPYGSHKRGPVFVVRDVPAYLQPEPKHTDPDTKLPCYLCGTSVSLRKMRDHVGRHILRFFRDVEDTLLRDETILPDEPCGFCGRDTCVTAISYVKNRASPRIHSSCGYHYEGMRYSSASTSTDASPCTNVPIPCRLCPKSKAGHFRTVWKYNAAVHLAAEHSDERYDRQLEASMFISMHISQKEEAAMTIPPDRTASFRSQMDIPHSDDIREFEQVLEDKSTGKTRPRATTTESERADRPATQRLKLTKG</sequence>
<dbReference type="EMBL" id="KV426388">
    <property type="protein sequence ID" value="KZV81507.1"/>
    <property type="molecule type" value="Genomic_DNA"/>
</dbReference>
<evidence type="ECO:0000313" key="2">
    <source>
        <dbReference type="EMBL" id="KZV81507.1"/>
    </source>
</evidence>
<protein>
    <submittedName>
        <fullName evidence="2">Uncharacterized protein</fullName>
    </submittedName>
</protein>
<feature type="compositionally biased region" description="Basic and acidic residues" evidence="1">
    <location>
        <begin position="1215"/>
        <end position="1228"/>
    </location>
</feature>
<gene>
    <name evidence="2" type="ORF">EXIGLDRAFT_779657</name>
</gene>
<dbReference type="InParanoid" id="A0A165BYY8"/>
<organism evidence="2 3">
    <name type="scientific">Exidia glandulosa HHB12029</name>
    <dbReference type="NCBI Taxonomy" id="1314781"/>
    <lineage>
        <taxon>Eukaryota</taxon>
        <taxon>Fungi</taxon>
        <taxon>Dikarya</taxon>
        <taxon>Basidiomycota</taxon>
        <taxon>Agaricomycotina</taxon>
        <taxon>Agaricomycetes</taxon>
        <taxon>Auriculariales</taxon>
        <taxon>Exidiaceae</taxon>
        <taxon>Exidia</taxon>
    </lineage>
</organism>
<feature type="region of interest" description="Disordered" evidence="1">
    <location>
        <begin position="938"/>
        <end position="963"/>
    </location>
</feature>
<proteinExistence type="predicted"/>